<gene>
    <name evidence="6" type="ORF">GCM10017161_23800</name>
</gene>
<dbReference type="SMART" id="SM00342">
    <property type="entry name" value="HTH_ARAC"/>
    <property type="match status" value="1"/>
</dbReference>
<dbReference type="RefSeq" id="WP_189770800.1">
    <property type="nucleotide sequence ID" value="NZ_BNCK01000005.1"/>
</dbReference>
<dbReference type="Proteomes" id="UP000623842">
    <property type="component" value="Unassembled WGS sequence"/>
</dbReference>
<evidence type="ECO:0000256" key="2">
    <source>
        <dbReference type="ARBA" id="ARBA00023125"/>
    </source>
</evidence>
<evidence type="ECO:0000313" key="7">
    <source>
        <dbReference type="Proteomes" id="UP000623842"/>
    </source>
</evidence>
<dbReference type="Gene3D" id="1.10.10.60">
    <property type="entry name" value="Homeodomain-like"/>
    <property type="match status" value="2"/>
</dbReference>
<comment type="caution">
    <text evidence="6">The sequence shown here is derived from an EMBL/GenBank/DDBJ whole genome shotgun (WGS) entry which is preliminary data.</text>
</comment>
<dbReference type="InterPro" id="IPR018062">
    <property type="entry name" value="HTH_AraC-typ_CS"/>
</dbReference>
<dbReference type="EMBL" id="BNCK01000005">
    <property type="protein sequence ID" value="GHF94767.1"/>
    <property type="molecule type" value="Genomic_DNA"/>
</dbReference>
<feature type="transmembrane region" description="Helical" evidence="4">
    <location>
        <begin position="60"/>
        <end position="83"/>
    </location>
</feature>
<protein>
    <recommendedName>
        <fullName evidence="5">HTH araC/xylS-type domain-containing protein</fullName>
    </recommendedName>
</protein>
<sequence>MIDPIVMIVTMLIVGQIAVSVPILFAKANKSALNLPLAIFLVAIGALALNPIIASMAPNWYALYTALAFPALFMLCPSLWFYVEGLTADTKWQLQKKQAWHFILVAPALIISVMILMLPKETHTAIFIDDTEVSGWFVSLILVSMLIMMLLWLSQCVYTLIKIVRRLSHYRKRLKDLFSNNENKELKWINWLLFIAVCTWIISLITVFSSSLLDQFLFNGTTEALFSLILIWSLIHFGMQQQPALVTDEISPKVKNELIETLDNNKNEQSKASKTALPTKKYQRSALSKEQSKRIADKINTVMQSEHLYLDASLSLHKLAQHLDISPNYISQTLNQTLTTNFFDFVNQWRIEAAKPKILANEATILDIALDVGFNARSSFYKAFKQVTGQTPSDFRKAHQT</sequence>
<dbReference type="AlphaFoldDB" id="A0A919BK92"/>
<dbReference type="InterPro" id="IPR009057">
    <property type="entry name" value="Homeodomain-like_sf"/>
</dbReference>
<keyword evidence="7" id="KW-1185">Reference proteome</keyword>
<name>A0A919BK92_9GAMM</name>
<reference evidence="6" key="1">
    <citation type="journal article" date="2014" name="Int. J. Syst. Evol. Microbiol.">
        <title>Complete genome sequence of Corynebacterium casei LMG S-19264T (=DSM 44701T), isolated from a smear-ripened cheese.</title>
        <authorList>
            <consortium name="US DOE Joint Genome Institute (JGI-PGF)"/>
            <person name="Walter F."/>
            <person name="Albersmeier A."/>
            <person name="Kalinowski J."/>
            <person name="Ruckert C."/>
        </authorList>
    </citation>
    <scope>NUCLEOTIDE SEQUENCE</scope>
    <source>
        <strain evidence="6">KCTC 42731</strain>
    </source>
</reference>
<dbReference type="SUPFAM" id="SSF46689">
    <property type="entry name" value="Homeodomain-like"/>
    <property type="match status" value="1"/>
</dbReference>
<evidence type="ECO:0000256" key="3">
    <source>
        <dbReference type="ARBA" id="ARBA00023163"/>
    </source>
</evidence>
<dbReference type="PROSITE" id="PS00041">
    <property type="entry name" value="HTH_ARAC_FAMILY_1"/>
    <property type="match status" value="1"/>
</dbReference>
<dbReference type="PANTHER" id="PTHR43280">
    <property type="entry name" value="ARAC-FAMILY TRANSCRIPTIONAL REGULATOR"/>
    <property type="match status" value="1"/>
</dbReference>
<dbReference type="InterPro" id="IPR018060">
    <property type="entry name" value="HTH_AraC"/>
</dbReference>
<keyword evidence="4" id="KW-1133">Transmembrane helix</keyword>
<feature type="transmembrane region" description="Helical" evidence="4">
    <location>
        <begin position="6"/>
        <end position="26"/>
    </location>
</feature>
<feature type="transmembrane region" description="Helical" evidence="4">
    <location>
        <begin position="33"/>
        <end position="54"/>
    </location>
</feature>
<dbReference type="PROSITE" id="PS01124">
    <property type="entry name" value="HTH_ARAC_FAMILY_2"/>
    <property type="match status" value="1"/>
</dbReference>
<dbReference type="InterPro" id="IPR020449">
    <property type="entry name" value="Tscrpt_reg_AraC-type_HTH"/>
</dbReference>
<feature type="domain" description="HTH araC/xylS-type" evidence="5">
    <location>
        <begin position="293"/>
        <end position="398"/>
    </location>
</feature>
<reference evidence="6" key="2">
    <citation type="submission" date="2020-09" db="EMBL/GenBank/DDBJ databases">
        <authorList>
            <person name="Sun Q."/>
            <person name="Kim S."/>
        </authorList>
    </citation>
    <scope>NUCLEOTIDE SEQUENCE</scope>
    <source>
        <strain evidence="6">KCTC 42731</strain>
    </source>
</reference>
<evidence type="ECO:0000256" key="1">
    <source>
        <dbReference type="ARBA" id="ARBA00023015"/>
    </source>
</evidence>
<keyword evidence="4" id="KW-0472">Membrane</keyword>
<accession>A0A919BK92</accession>
<keyword evidence="4" id="KW-0812">Transmembrane</keyword>
<dbReference type="GO" id="GO:0043565">
    <property type="term" value="F:sequence-specific DNA binding"/>
    <property type="evidence" value="ECO:0007669"/>
    <property type="project" value="InterPro"/>
</dbReference>
<feature type="transmembrane region" description="Helical" evidence="4">
    <location>
        <begin position="216"/>
        <end position="235"/>
    </location>
</feature>
<proteinExistence type="predicted"/>
<evidence type="ECO:0000256" key="4">
    <source>
        <dbReference type="SAM" id="Phobius"/>
    </source>
</evidence>
<dbReference type="GO" id="GO:0003700">
    <property type="term" value="F:DNA-binding transcription factor activity"/>
    <property type="evidence" value="ECO:0007669"/>
    <property type="project" value="InterPro"/>
</dbReference>
<feature type="transmembrane region" description="Helical" evidence="4">
    <location>
        <begin position="188"/>
        <end position="210"/>
    </location>
</feature>
<organism evidence="6 7">
    <name type="scientific">Thalassotalea marina</name>
    <dbReference type="NCBI Taxonomy" id="1673741"/>
    <lineage>
        <taxon>Bacteria</taxon>
        <taxon>Pseudomonadati</taxon>
        <taxon>Pseudomonadota</taxon>
        <taxon>Gammaproteobacteria</taxon>
        <taxon>Alteromonadales</taxon>
        <taxon>Colwelliaceae</taxon>
        <taxon>Thalassotalea</taxon>
    </lineage>
</organism>
<dbReference type="Pfam" id="PF12833">
    <property type="entry name" value="HTH_18"/>
    <property type="match status" value="1"/>
</dbReference>
<keyword evidence="3" id="KW-0804">Transcription</keyword>
<feature type="transmembrane region" description="Helical" evidence="4">
    <location>
        <begin position="138"/>
        <end position="161"/>
    </location>
</feature>
<evidence type="ECO:0000313" key="6">
    <source>
        <dbReference type="EMBL" id="GHF94767.1"/>
    </source>
</evidence>
<evidence type="ECO:0000259" key="5">
    <source>
        <dbReference type="PROSITE" id="PS01124"/>
    </source>
</evidence>
<dbReference type="PANTHER" id="PTHR43280:SF29">
    <property type="entry name" value="ARAC-FAMILY TRANSCRIPTIONAL REGULATOR"/>
    <property type="match status" value="1"/>
</dbReference>
<keyword evidence="1" id="KW-0805">Transcription regulation</keyword>
<keyword evidence="2" id="KW-0238">DNA-binding</keyword>
<dbReference type="PRINTS" id="PR00032">
    <property type="entry name" value="HTHARAC"/>
</dbReference>
<feature type="transmembrane region" description="Helical" evidence="4">
    <location>
        <begin position="99"/>
        <end position="118"/>
    </location>
</feature>